<feature type="region of interest" description="Disordered" evidence="1">
    <location>
        <begin position="521"/>
        <end position="541"/>
    </location>
</feature>
<feature type="region of interest" description="Disordered" evidence="1">
    <location>
        <begin position="565"/>
        <end position="586"/>
    </location>
</feature>
<feature type="region of interest" description="Disordered" evidence="1">
    <location>
        <begin position="148"/>
        <end position="228"/>
    </location>
</feature>
<protein>
    <submittedName>
        <fullName evidence="2">Uncharacterized protein</fullName>
    </submittedName>
</protein>
<feature type="compositionally biased region" description="Gly residues" evidence="1">
    <location>
        <begin position="526"/>
        <end position="536"/>
    </location>
</feature>
<gene>
    <name evidence="2" type="ORF">ODALV1_LOCUS16508</name>
</gene>
<sequence>MDQFSVPRRIFPLGVITPTPQLVGNILVHPQPYHATRFPPAFLSNPQPTPHYYRPNSGFSREDEYIPNLPQPLLYPRPPPPPQRYPLLTYRASTRPSPPSLIGDVGYSEQGRVGGENRQPFQEFNHYGRVVPPAAEGIASRYRAPPSLRCAQGQQPSGSGGPTRVTRSRGPIQEPPPPVQTVKFKNGFPVIPFENPPRPPQPIENEGFVPDREKKEDEAPPEISEEKRMASERFKRNEKLIKLVLDERVVDCEPDFGAIKRVVSLKRQVGLLQTEVEKEKERCDRVKKTCQDQLVSFKESTAQFHQTMAFFNMQNYDEISVEMEQNFYLEMKEQIEQQPEIWATHEPCNCDDKSEEMETSSHFNFDWKEGISYNNVINWTSLTPEKCPIYEAHKFIYRISEYNKEYHDLRPGGCYSLVPRDPPPSLAFQQAFHQANPISEPVAQHFSEYSQPQVVAALPQQPEPEPTMTQLQQQFEIQQNQREQQQQRIEIDKELEAARLRLRWKCLASDNLRIEQQNKLQNLGENRGGGEPGSSGMGSSTDFPISMQQRQTNNWLMSGGGVIEVKKPKPTPPEATATTPTYVDLYPDEGHQENINGNYNGGEMYPRHQVQVEPSTSSPSAHLESPCAPNAPILNSLLEEQIPRLDLTRMWNNSCSEMGNSRYSSFSASGAAHQGAEFGGGYGLEMVDGYDQNGNVLQDGNEDGGGVGANSDENKEGNYDGDNCDKYCVQEAIEEIIVSDSADEVSEPQPPRKEKEEHIHDWWN</sequence>
<dbReference type="Proteomes" id="UP001642540">
    <property type="component" value="Unassembled WGS sequence"/>
</dbReference>
<organism evidence="2 3">
    <name type="scientific">Orchesella dallaii</name>
    <dbReference type="NCBI Taxonomy" id="48710"/>
    <lineage>
        <taxon>Eukaryota</taxon>
        <taxon>Metazoa</taxon>
        <taxon>Ecdysozoa</taxon>
        <taxon>Arthropoda</taxon>
        <taxon>Hexapoda</taxon>
        <taxon>Collembola</taxon>
        <taxon>Entomobryomorpha</taxon>
        <taxon>Entomobryoidea</taxon>
        <taxon>Orchesellidae</taxon>
        <taxon>Orchesellinae</taxon>
        <taxon>Orchesella</taxon>
    </lineage>
</organism>
<dbReference type="EMBL" id="CAXLJM020000050">
    <property type="protein sequence ID" value="CAL8114530.1"/>
    <property type="molecule type" value="Genomic_DNA"/>
</dbReference>
<evidence type="ECO:0000313" key="2">
    <source>
        <dbReference type="EMBL" id="CAL8114530.1"/>
    </source>
</evidence>
<evidence type="ECO:0000256" key="1">
    <source>
        <dbReference type="SAM" id="MobiDB-lite"/>
    </source>
</evidence>
<evidence type="ECO:0000313" key="3">
    <source>
        <dbReference type="Proteomes" id="UP001642540"/>
    </source>
</evidence>
<accession>A0ABP1QXP9</accession>
<name>A0ABP1QXP9_9HEXA</name>
<feature type="compositionally biased region" description="Basic and acidic residues" evidence="1">
    <location>
        <begin position="750"/>
        <end position="764"/>
    </location>
</feature>
<comment type="caution">
    <text evidence="2">The sequence shown here is derived from an EMBL/GenBank/DDBJ whole genome shotgun (WGS) entry which is preliminary data.</text>
</comment>
<proteinExistence type="predicted"/>
<feature type="region of interest" description="Disordered" evidence="1">
    <location>
        <begin position="694"/>
        <end position="722"/>
    </location>
</feature>
<reference evidence="2 3" key="1">
    <citation type="submission" date="2024-08" db="EMBL/GenBank/DDBJ databases">
        <authorList>
            <person name="Cucini C."/>
            <person name="Frati F."/>
        </authorList>
    </citation>
    <scope>NUCLEOTIDE SEQUENCE [LARGE SCALE GENOMIC DNA]</scope>
</reference>
<feature type="compositionally biased region" description="Basic and acidic residues" evidence="1">
    <location>
        <begin position="209"/>
        <end position="228"/>
    </location>
</feature>
<feature type="region of interest" description="Disordered" evidence="1">
    <location>
        <begin position="738"/>
        <end position="764"/>
    </location>
</feature>
<keyword evidence="3" id="KW-1185">Reference proteome</keyword>